<dbReference type="PIRSF" id="PIRSF015894">
    <property type="entry name" value="Skb1_MeTrfase"/>
    <property type="match status" value="1"/>
</dbReference>
<dbReference type="PANTHER" id="PTHR10738:SF0">
    <property type="entry name" value="PROTEIN ARGININE N-METHYLTRANSFERASE 5"/>
    <property type="match status" value="1"/>
</dbReference>
<dbReference type="Gene3D" id="3.40.50.150">
    <property type="entry name" value="Vaccinia Virus protein VP39"/>
    <property type="match status" value="1"/>
</dbReference>
<evidence type="ECO:0000259" key="9">
    <source>
        <dbReference type="Pfam" id="PF17285"/>
    </source>
</evidence>
<evidence type="ECO:0000256" key="2">
    <source>
        <dbReference type="ARBA" id="ARBA00022679"/>
    </source>
</evidence>
<organism evidence="11 12">
    <name type="scientific">Actinomortierella ambigua</name>
    <dbReference type="NCBI Taxonomy" id="1343610"/>
    <lineage>
        <taxon>Eukaryota</taxon>
        <taxon>Fungi</taxon>
        <taxon>Fungi incertae sedis</taxon>
        <taxon>Mucoromycota</taxon>
        <taxon>Mortierellomycotina</taxon>
        <taxon>Mortierellomycetes</taxon>
        <taxon>Mortierellales</taxon>
        <taxon>Mortierellaceae</taxon>
        <taxon>Actinomortierella</taxon>
    </lineage>
</organism>
<keyword evidence="1 4" id="KW-0489">Methyltransferase</keyword>
<evidence type="ECO:0000259" key="10">
    <source>
        <dbReference type="Pfam" id="PF17286"/>
    </source>
</evidence>
<comment type="caution">
    <text evidence="11">The sequence shown here is derived from an EMBL/GenBank/DDBJ whole genome shotgun (WGS) entry which is preliminary data.</text>
</comment>
<feature type="domain" description="PRMT5 arginine-N-methyltransferase" evidence="8">
    <location>
        <begin position="257"/>
        <end position="416"/>
    </location>
</feature>
<dbReference type="Pfam" id="PF17286">
    <property type="entry name" value="PRMT5_C"/>
    <property type="match status" value="1"/>
</dbReference>
<dbReference type="PROSITE" id="PS51678">
    <property type="entry name" value="SAM_MT_PRMT"/>
    <property type="match status" value="1"/>
</dbReference>
<dbReference type="InterPro" id="IPR035247">
    <property type="entry name" value="PRMT5_TIM"/>
</dbReference>
<dbReference type="GO" id="GO:0032259">
    <property type="term" value="P:methylation"/>
    <property type="evidence" value="ECO:0007669"/>
    <property type="project" value="UniProtKB-KW"/>
</dbReference>
<feature type="binding site" evidence="6">
    <location>
        <position position="353"/>
    </location>
    <ligand>
        <name>S-adenosyl-L-methionine</name>
        <dbReference type="ChEBI" id="CHEBI:59789"/>
    </ligand>
</feature>
<evidence type="ECO:0000256" key="3">
    <source>
        <dbReference type="ARBA" id="ARBA00022691"/>
    </source>
</evidence>
<evidence type="ECO:0000256" key="1">
    <source>
        <dbReference type="ARBA" id="ARBA00022603"/>
    </source>
</evidence>
<feature type="active site" description="Proton donor/acceptor" evidence="5">
    <location>
        <position position="386"/>
    </location>
</feature>
<proteinExistence type="inferred from homology"/>
<evidence type="ECO:0000256" key="7">
    <source>
        <dbReference type="PIRSR" id="PIRSR015894-3"/>
    </source>
</evidence>
<dbReference type="GO" id="GO:0016274">
    <property type="term" value="F:protein-arginine N-methyltransferase activity"/>
    <property type="evidence" value="ECO:0007669"/>
    <property type="project" value="InterPro"/>
</dbReference>
<comment type="similarity">
    <text evidence="4">Belongs to the class I-like SAM-binding methyltransferase superfamily.</text>
</comment>
<dbReference type="Proteomes" id="UP000807716">
    <property type="component" value="Unassembled WGS sequence"/>
</dbReference>
<dbReference type="PANTHER" id="PTHR10738">
    <property type="entry name" value="PROTEIN ARGININE N-METHYLTRANSFERASE 5"/>
    <property type="match status" value="1"/>
</dbReference>
<dbReference type="Gene3D" id="2.70.160.11">
    <property type="entry name" value="Hnrnp arginine n-methyltransferase1"/>
    <property type="match status" value="1"/>
</dbReference>
<feature type="domain" description="PRMT5 oligomerisation" evidence="10">
    <location>
        <begin position="419"/>
        <end position="556"/>
    </location>
</feature>
<feature type="binding site" evidence="6">
    <location>
        <position position="284"/>
    </location>
    <ligand>
        <name>S-adenosyl-L-methionine</name>
        <dbReference type="ChEBI" id="CHEBI:59789"/>
    </ligand>
</feature>
<accession>A0A9P6PTB5</accession>
<evidence type="ECO:0000313" key="11">
    <source>
        <dbReference type="EMBL" id="KAG0253627.1"/>
    </source>
</evidence>
<dbReference type="Pfam" id="PF17285">
    <property type="entry name" value="PRMT5_TIM"/>
    <property type="match status" value="1"/>
</dbReference>
<dbReference type="InterPro" id="IPR035248">
    <property type="entry name" value="PRMT5_C"/>
</dbReference>
<dbReference type="SUPFAM" id="SSF53335">
    <property type="entry name" value="S-adenosyl-L-methionine-dependent methyltransferases"/>
    <property type="match status" value="1"/>
</dbReference>
<evidence type="ECO:0000313" key="12">
    <source>
        <dbReference type="Proteomes" id="UP000807716"/>
    </source>
</evidence>
<dbReference type="InterPro" id="IPR035075">
    <property type="entry name" value="PRMT5"/>
</dbReference>
<reference evidence="11" key="1">
    <citation type="journal article" date="2020" name="Fungal Divers.">
        <title>Resolving the Mortierellaceae phylogeny through synthesis of multi-gene phylogenetics and phylogenomics.</title>
        <authorList>
            <person name="Vandepol N."/>
            <person name="Liber J."/>
            <person name="Desiro A."/>
            <person name="Na H."/>
            <person name="Kennedy M."/>
            <person name="Barry K."/>
            <person name="Grigoriev I.V."/>
            <person name="Miller A.N."/>
            <person name="O'Donnell K."/>
            <person name="Stajich J.E."/>
            <person name="Bonito G."/>
        </authorList>
    </citation>
    <scope>NUCLEOTIDE SEQUENCE</scope>
    <source>
        <strain evidence="11">BC1065</strain>
    </source>
</reference>
<dbReference type="InterPro" id="IPR007857">
    <property type="entry name" value="Arg_MeTrfase_PRMT5"/>
</dbReference>
<feature type="binding site" evidence="6">
    <location>
        <begin position="293"/>
        <end position="294"/>
    </location>
    <ligand>
        <name>S-adenosyl-L-methionine</name>
        <dbReference type="ChEBI" id="CHEBI:59789"/>
    </ligand>
</feature>
<dbReference type="AlphaFoldDB" id="A0A9P6PTB5"/>
<dbReference type="GO" id="GO:0005634">
    <property type="term" value="C:nucleus"/>
    <property type="evidence" value="ECO:0007669"/>
    <property type="project" value="TreeGrafter"/>
</dbReference>
<evidence type="ECO:0000256" key="6">
    <source>
        <dbReference type="PIRSR" id="PIRSR015894-2"/>
    </source>
</evidence>
<evidence type="ECO:0000259" key="8">
    <source>
        <dbReference type="Pfam" id="PF05185"/>
    </source>
</evidence>
<feature type="binding site" evidence="6">
    <location>
        <begin position="370"/>
        <end position="371"/>
    </location>
    <ligand>
        <name>S-adenosyl-L-methionine</name>
        <dbReference type="ChEBI" id="CHEBI:59789"/>
    </ligand>
</feature>
<feature type="domain" description="PRMT5 TIM barrel" evidence="9">
    <location>
        <begin position="30"/>
        <end position="252"/>
    </location>
</feature>
<keyword evidence="12" id="KW-1185">Reference proteome</keyword>
<keyword evidence="3 4" id="KW-0949">S-adenosyl-L-methionine</keyword>
<evidence type="ECO:0000256" key="5">
    <source>
        <dbReference type="PIRSR" id="PIRSR015894-1"/>
    </source>
</evidence>
<dbReference type="Pfam" id="PF05185">
    <property type="entry name" value="PRMT5"/>
    <property type="match status" value="1"/>
</dbReference>
<keyword evidence="2 4" id="KW-0808">Transferase</keyword>
<dbReference type="EMBL" id="JAAAJB010000568">
    <property type="protein sequence ID" value="KAG0253627.1"/>
    <property type="molecule type" value="Genomic_DNA"/>
</dbReference>
<feature type="site" description="Critical for specifying symmetric addition of methyl groups" evidence="7">
    <location>
        <position position="287"/>
    </location>
</feature>
<dbReference type="InterPro" id="IPR025799">
    <property type="entry name" value="Arg_MeTrfase"/>
</dbReference>
<name>A0A9P6PTB5_9FUNG</name>
<feature type="active site" description="Proton donor/acceptor" evidence="5">
    <location>
        <position position="395"/>
    </location>
</feature>
<dbReference type="OrthoDB" id="1368803at2759"/>
<dbReference type="GO" id="GO:0006355">
    <property type="term" value="P:regulation of DNA-templated transcription"/>
    <property type="evidence" value="ECO:0007669"/>
    <property type="project" value="TreeGrafter"/>
</dbReference>
<dbReference type="GO" id="GO:0005829">
    <property type="term" value="C:cytosol"/>
    <property type="evidence" value="ECO:0007669"/>
    <property type="project" value="TreeGrafter"/>
</dbReference>
<sequence>MVQIGFMPPSDQLTPANVGPLINYGLAKGLDFMVAPITTPHYERVLFRGHSLSSTELRKWRAGQEAMTPEDLVLQVAERSDYLVGLPAQWMKFDSPDATVRLHSELALKQQLNWTAHLGLGGVMLPYPPSFGPLSNYSRVLASVLQSLTWTTCWIRIPLMDLELEMNVSNPSVQGTKSWERWNMLRTMVDADPKLGIALELSETVPSDEIMDRWFAEPVKALIIPEEIFLTNNSGFPVLSKRHQAIVRGFIKAPGLDEQFAAGYQDYLQAPLQPLQDNLESSTYETFEKDPIKYQQYELAVEKALRDRPQPSNPQDPDTAVLMVVGAGRGPLVNCSLRAAEKAKRNVRIYAVEKNPNAFVTYVFTAKDNDMRTWNAPEKADILVSELLGSFGDNELSPECLDGAQKFLKPGTGISIPASYTAFVAPLSSSKLHNNVSAFKDSTRFESSYVVKFQAISLLAEPKPVWTFDHPNVDDIPCGQESLSNHHNIRSASILFELKTNGIIHGIAGYFESVLYKDVTLSINPQTHSPGMFSWFPIYFPVKTPIYAPAGSVILVEYGMNGESDVNMKA</sequence>
<dbReference type="InterPro" id="IPR029063">
    <property type="entry name" value="SAM-dependent_MTases_sf"/>
</dbReference>
<gene>
    <name evidence="11" type="ORF">DFQ27_007291</name>
</gene>
<evidence type="ECO:0000256" key="4">
    <source>
        <dbReference type="PIRNR" id="PIRNR015894"/>
    </source>
</evidence>
<dbReference type="Gene3D" id="3.20.20.150">
    <property type="entry name" value="Divalent-metal-dependent TIM barrel enzymes"/>
    <property type="match status" value="1"/>
</dbReference>
<protein>
    <recommendedName>
        <fullName evidence="4">Protein arginine N-methyltransferase</fullName>
    </recommendedName>
</protein>